<dbReference type="EMBL" id="CAMPGE010010162">
    <property type="protein sequence ID" value="CAI2369015.1"/>
    <property type="molecule type" value="Genomic_DNA"/>
</dbReference>
<dbReference type="PROSITE" id="PS50968">
    <property type="entry name" value="BIOTINYL_LIPOYL"/>
    <property type="match status" value="1"/>
</dbReference>
<dbReference type="Gene3D" id="2.40.50.100">
    <property type="match status" value="1"/>
</dbReference>
<dbReference type="InterPro" id="IPR050743">
    <property type="entry name" value="2-oxoacid_DH_E2_comp"/>
</dbReference>
<evidence type="ECO:0000256" key="3">
    <source>
        <dbReference type="ARBA" id="ARBA00022679"/>
    </source>
</evidence>
<dbReference type="InterPro" id="IPR036625">
    <property type="entry name" value="E3-bd_dom_sf"/>
</dbReference>
<dbReference type="InterPro" id="IPR000089">
    <property type="entry name" value="Biotin_lipoyl"/>
</dbReference>
<feature type="domain" description="Peripheral subunit-binding (PSBD)" evidence="9">
    <location>
        <begin position="159"/>
        <end position="196"/>
    </location>
</feature>
<dbReference type="Pfam" id="PF02817">
    <property type="entry name" value="E3_binding"/>
    <property type="match status" value="1"/>
</dbReference>
<evidence type="ECO:0000256" key="6">
    <source>
        <dbReference type="RuleBase" id="RU003423"/>
    </source>
</evidence>
<dbReference type="InterPro" id="IPR001078">
    <property type="entry name" value="2-oxoacid_DH_actylTfrase"/>
</dbReference>
<dbReference type="SUPFAM" id="SSF51230">
    <property type="entry name" value="Single hybrid motif"/>
    <property type="match status" value="1"/>
</dbReference>
<dbReference type="GO" id="GO:0005737">
    <property type="term" value="C:cytoplasm"/>
    <property type="evidence" value="ECO:0007669"/>
    <property type="project" value="TreeGrafter"/>
</dbReference>
<feature type="region of interest" description="Disordered" evidence="7">
    <location>
        <begin position="196"/>
        <end position="222"/>
    </location>
</feature>
<dbReference type="PROSITE" id="PS51826">
    <property type="entry name" value="PSBD"/>
    <property type="match status" value="1"/>
</dbReference>
<evidence type="ECO:0000256" key="4">
    <source>
        <dbReference type="ARBA" id="ARBA00022823"/>
    </source>
</evidence>
<evidence type="ECO:0000256" key="7">
    <source>
        <dbReference type="SAM" id="MobiDB-lite"/>
    </source>
</evidence>
<gene>
    <name evidence="10" type="ORF">ECRASSUSDP1_LOCUS10312</name>
</gene>
<dbReference type="Gene3D" id="3.30.559.10">
    <property type="entry name" value="Chloramphenicol acetyltransferase-like domain"/>
    <property type="match status" value="1"/>
</dbReference>
<evidence type="ECO:0000313" key="10">
    <source>
        <dbReference type="EMBL" id="CAI2369015.1"/>
    </source>
</evidence>
<dbReference type="PANTHER" id="PTHR43178:SF5">
    <property type="entry name" value="LIPOAMIDE ACYLTRANSFERASE COMPONENT OF BRANCHED-CHAIN ALPHA-KETO ACID DEHYDROGENASE COMPLEX, MITOCHONDRIAL"/>
    <property type="match status" value="1"/>
</dbReference>
<sequence>MFALMSQRRAFRSLSSLYRQGACQSLASNTALARYFSQMIQIKLPDLGEGTKEATIKEWFVKKGEEIDEFEEICEVFTDKLVAQIPSTHKGILKKIYYQDDEICQVGSTLADVELLEGDQTNSEESAEENIFDETSAAQASMDSFKEDNKSQTGGEKVLATPSTRNYAKTKDVDITKVLGSGEDGRITNADIDNFLSKSTSQPRGKRHIPQQPSLTGVTDKDQVKPIGGVLKGMVKTMTESLSIPFFTHQDEYDATQLMKLRQELKLTNKKLTLLPFFIKAISLSLRNNPGMNVHVNPETDEDGYIKEYVIKHDHNIAVAIDSPNGLVVPVIHKVQNKSIIEINNCILELRDKAATGKLTKEDYSDGTFSVSSVGNLGGTYFVPTILRPQGAIVAIGKATKKPKYIEGANDLNRWEPIDAINFSFSCDHRVIAGATCVRFSEDIRKLIENPQNMLLSMN</sequence>
<dbReference type="CDD" id="cd06849">
    <property type="entry name" value="lipoyl_domain"/>
    <property type="match status" value="1"/>
</dbReference>
<dbReference type="FunFam" id="3.30.559.10:FF:000007">
    <property type="entry name" value="Dihydrolipoamide acetyltransferase component of pyruvate dehydrogenase complex"/>
    <property type="match status" value="1"/>
</dbReference>
<dbReference type="InterPro" id="IPR011053">
    <property type="entry name" value="Single_hybrid_motif"/>
</dbReference>
<proteinExistence type="inferred from homology"/>
<keyword evidence="11" id="KW-1185">Reference proteome</keyword>
<name>A0AAD1UQF7_EUPCR</name>
<keyword evidence="4 6" id="KW-0450">Lipoyl</keyword>
<feature type="domain" description="Lipoyl-binding" evidence="8">
    <location>
        <begin position="39"/>
        <end position="114"/>
    </location>
</feature>
<dbReference type="PANTHER" id="PTHR43178">
    <property type="entry name" value="DIHYDROLIPOAMIDE ACETYLTRANSFERASE COMPONENT OF PYRUVATE DEHYDROGENASE COMPLEX"/>
    <property type="match status" value="1"/>
</dbReference>
<keyword evidence="3 6" id="KW-0808">Transferase</keyword>
<evidence type="ECO:0000256" key="1">
    <source>
        <dbReference type="ARBA" id="ARBA00001938"/>
    </source>
</evidence>
<dbReference type="GO" id="GO:0031405">
    <property type="term" value="F:lipoic acid binding"/>
    <property type="evidence" value="ECO:0007669"/>
    <property type="project" value="TreeGrafter"/>
</dbReference>
<dbReference type="Pfam" id="PF00364">
    <property type="entry name" value="Biotin_lipoyl"/>
    <property type="match status" value="1"/>
</dbReference>
<accession>A0AAD1UQF7</accession>
<dbReference type="GO" id="GO:0016407">
    <property type="term" value="F:acetyltransferase activity"/>
    <property type="evidence" value="ECO:0007669"/>
    <property type="project" value="TreeGrafter"/>
</dbReference>
<dbReference type="Pfam" id="PF00198">
    <property type="entry name" value="2-oxoacid_dh"/>
    <property type="match status" value="1"/>
</dbReference>
<comment type="caution">
    <text evidence="10">The sequence shown here is derived from an EMBL/GenBank/DDBJ whole genome shotgun (WGS) entry which is preliminary data.</text>
</comment>
<comment type="similarity">
    <text evidence="2 6">Belongs to the 2-oxoacid dehydrogenase family.</text>
</comment>
<evidence type="ECO:0000259" key="9">
    <source>
        <dbReference type="PROSITE" id="PS51826"/>
    </source>
</evidence>
<dbReference type="EC" id="2.3.1.-" evidence="6"/>
<evidence type="ECO:0000256" key="5">
    <source>
        <dbReference type="ARBA" id="ARBA00023315"/>
    </source>
</evidence>
<dbReference type="SUPFAM" id="SSF52777">
    <property type="entry name" value="CoA-dependent acyltransferases"/>
    <property type="match status" value="1"/>
</dbReference>
<dbReference type="Proteomes" id="UP001295684">
    <property type="component" value="Unassembled WGS sequence"/>
</dbReference>
<comment type="cofactor">
    <cofactor evidence="1 6">
        <name>(R)-lipoate</name>
        <dbReference type="ChEBI" id="CHEBI:83088"/>
    </cofactor>
</comment>
<dbReference type="AlphaFoldDB" id="A0AAD1UQF7"/>
<organism evidence="10 11">
    <name type="scientific">Euplotes crassus</name>
    <dbReference type="NCBI Taxonomy" id="5936"/>
    <lineage>
        <taxon>Eukaryota</taxon>
        <taxon>Sar</taxon>
        <taxon>Alveolata</taxon>
        <taxon>Ciliophora</taxon>
        <taxon>Intramacronucleata</taxon>
        <taxon>Spirotrichea</taxon>
        <taxon>Hypotrichia</taxon>
        <taxon>Euplotida</taxon>
        <taxon>Euplotidae</taxon>
        <taxon>Moneuplotes</taxon>
    </lineage>
</organism>
<evidence type="ECO:0000256" key="2">
    <source>
        <dbReference type="ARBA" id="ARBA00007317"/>
    </source>
</evidence>
<evidence type="ECO:0000313" key="11">
    <source>
        <dbReference type="Proteomes" id="UP001295684"/>
    </source>
</evidence>
<dbReference type="SUPFAM" id="SSF47005">
    <property type="entry name" value="Peripheral subunit-binding domain of 2-oxo acid dehydrogenase complex"/>
    <property type="match status" value="1"/>
</dbReference>
<dbReference type="InterPro" id="IPR004167">
    <property type="entry name" value="PSBD"/>
</dbReference>
<reference evidence="10" key="1">
    <citation type="submission" date="2023-07" db="EMBL/GenBank/DDBJ databases">
        <authorList>
            <consortium name="AG Swart"/>
            <person name="Singh M."/>
            <person name="Singh A."/>
            <person name="Seah K."/>
            <person name="Emmerich C."/>
        </authorList>
    </citation>
    <scope>NUCLEOTIDE SEQUENCE</scope>
    <source>
        <strain evidence="10">DP1</strain>
    </source>
</reference>
<dbReference type="Gene3D" id="4.10.320.10">
    <property type="entry name" value="E3-binding domain"/>
    <property type="match status" value="1"/>
</dbReference>
<keyword evidence="5 6" id="KW-0012">Acyltransferase</keyword>
<dbReference type="InterPro" id="IPR023213">
    <property type="entry name" value="CAT-like_dom_sf"/>
</dbReference>
<protein>
    <recommendedName>
        <fullName evidence="6">Dihydrolipoamide acetyltransferase component of pyruvate dehydrogenase complex</fullName>
        <ecNumber evidence="6">2.3.1.-</ecNumber>
    </recommendedName>
</protein>
<evidence type="ECO:0000259" key="8">
    <source>
        <dbReference type="PROSITE" id="PS50968"/>
    </source>
</evidence>